<dbReference type="EMBL" id="PQXI01000046">
    <property type="protein sequence ID" value="TGO27149.1"/>
    <property type="molecule type" value="Genomic_DNA"/>
</dbReference>
<organism evidence="2 3">
    <name type="scientific">Botrytis paeoniae</name>
    <dbReference type="NCBI Taxonomy" id="278948"/>
    <lineage>
        <taxon>Eukaryota</taxon>
        <taxon>Fungi</taxon>
        <taxon>Dikarya</taxon>
        <taxon>Ascomycota</taxon>
        <taxon>Pezizomycotina</taxon>
        <taxon>Leotiomycetes</taxon>
        <taxon>Helotiales</taxon>
        <taxon>Sclerotiniaceae</taxon>
        <taxon>Botrytis</taxon>
    </lineage>
</organism>
<gene>
    <name evidence="2" type="ORF">BPAE_0046g00100</name>
</gene>
<feature type="compositionally biased region" description="Low complexity" evidence="1">
    <location>
        <begin position="702"/>
        <end position="722"/>
    </location>
</feature>
<dbReference type="Proteomes" id="UP000297910">
    <property type="component" value="Unassembled WGS sequence"/>
</dbReference>
<reference evidence="2 3" key="1">
    <citation type="submission" date="2017-12" db="EMBL/GenBank/DDBJ databases">
        <title>Comparative genomics of Botrytis spp.</title>
        <authorList>
            <person name="Valero-Jimenez C.A."/>
            <person name="Tapia P."/>
            <person name="Veloso J."/>
            <person name="Silva-Moreno E."/>
            <person name="Staats M."/>
            <person name="Valdes J.H."/>
            <person name="Van Kan J.A.L."/>
        </authorList>
    </citation>
    <scope>NUCLEOTIDE SEQUENCE [LARGE SCALE GENOMIC DNA]</scope>
    <source>
        <strain evidence="2 3">Bp0003</strain>
    </source>
</reference>
<name>A0A4Z1FW73_9HELO</name>
<dbReference type="PANTHER" id="PTHR40788">
    <property type="entry name" value="CLR5 DOMAIN-CONTAINING PROTEIN-RELATED"/>
    <property type="match status" value="1"/>
</dbReference>
<evidence type="ECO:0000313" key="2">
    <source>
        <dbReference type="EMBL" id="TGO27149.1"/>
    </source>
</evidence>
<dbReference type="AlphaFoldDB" id="A0A4Z1FW73"/>
<feature type="compositionally biased region" description="Basic and acidic residues" evidence="1">
    <location>
        <begin position="661"/>
        <end position="671"/>
    </location>
</feature>
<feature type="region of interest" description="Disordered" evidence="1">
    <location>
        <begin position="653"/>
        <end position="723"/>
    </location>
</feature>
<feature type="region of interest" description="Disordered" evidence="1">
    <location>
        <begin position="586"/>
        <end position="605"/>
    </location>
</feature>
<evidence type="ECO:0000256" key="1">
    <source>
        <dbReference type="SAM" id="MobiDB-lite"/>
    </source>
</evidence>
<proteinExistence type="predicted"/>
<comment type="caution">
    <text evidence="2">The sequence shown here is derived from an EMBL/GenBank/DDBJ whole genome shotgun (WGS) entry which is preliminary data.</text>
</comment>
<dbReference type="PANTHER" id="PTHR40788:SF2">
    <property type="entry name" value="CLR5 DOMAIN-CONTAINING PROTEIN"/>
    <property type="match status" value="1"/>
</dbReference>
<accession>A0A4Z1FW73</accession>
<sequence length="828" mass="94111">MAFSKDVIDRFLSGDLGALGLSGPSESLPHLDDDQIKQFTSGDYGALGLPAPSSLPTPEKVRQEAKERSTEVLSHWNRLRQILERHEDVIRKRWMKKSKVHRSKIILQAWPGMSATHRPDFEALIKEGSQLKTKGTKYREAYLWPYLNVEDLVRGKTFLLLINSRGRHPPHIFAHTDFQATQLGRVSAATMPAFLNVHTMLLEGETVKTYGRLVSWDEDEDAMMDTFAGLAHLPGSGLMILEIQQRLLHLLVKCCEALLHDIDADSLISEASIKPEPPLLTDGSDWSTIAAVAAEAPYRLPSKLDFHRLQVIVEARRMSAEDYIRDLREDPGYFAEVLGDWSEHRQEKLLDTFGNRHPTLDRPLFWEYVIGNVVSDAYGALIVWENVARQLEHLAFLQKKYASKTTPKKQLPSEYMKALLSLRYTLNQMAKSPIRNLKMAVPASPPYRSKFVRDPQVPGSTMIQVRSKGGLDEMMWLFNSLWNDQQLSLLTLPTLVDEIESRIERDPNEKAKFSALVTRIFSDLGLISRIYHELDIYLPWAAGYDNALVEHKGQIEKEFPKQLSLLASVDRHLKATGLAKFGSPAEGRFHYPSDKRRNKQNTESMRKAEYNLDEFWQKMDEVYQRNTGQTLTQAVKHICTAVRPLERTPEWVEPINVPKTKPQERTGRDEASPIPQFDSDDTTKFIAPQPKSKPKTRGPAMTTESPTSLAAAAPAATPTLTPDSQPIFKLKARAIKVFKVLFWQPSLNDLPGEVPWADFLYAMTSTGFGVEKQYGSVWQFTPTKLDVERSIQFHEPHPSGKIEFRTARRMGRRLGRSYGWEGGMFVLE</sequence>
<keyword evidence="3" id="KW-1185">Reference proteome</keyword>
<evidence type="ECO:0000313" key="3">
    <source>
        <dbReference type="Proteomes" id="UP000297910"/>
    </source>
</evidence>
<protein>
    <submittedName>
        <fullName evidence="2">Uncharacterized protein</fullName>
    </submittedName>
</protein>